<dbReference type="Gene3D" id="3.40.50.720">
    <property type="entry name" value="NAD(P)-binding Rossmann-like Domain"/>
    <property type="match status" value="1"/>
</dbReference>
<dbReference type="PRINTS" id="PR00081">
    <property type="entry name" value="GDHRDH"/>
</dbReference>
<dbReference type="InterPro" id="IPR002347">
    <property type="entry name" value="SDR_fam"/>
</dbReference>
<keyword evidence="2" id="KW-0560">Oxidoreductase</keyword>
<dbReference type="Pfam" id="PF00106">
    <property type="entry name" value="adh_short"/>
    <property type="match status" value="1"/>
</dbReference>
<evidence type="ECO:0000313" key="5">
    <source>
        <dbReference type="Proteomes" id="UP000736672"/>
    </source>
</evidence>
<evidence type="ECO:0008006" key="6">
    <source>
        <dbReference type="Google" id="ProtNLM"/>
    </source>
</evidence>
<proteinExistence type="inferred from homology"/>
<dbReference type="InterPro" id="IPR051911">
    <property type="entry name" value="SDR_oxidoreductase"/>
</dbReference>
<dbReference type="PRINTS" id="PR00080">
    <property type="entry name" value="SDRFAMILY"/>
</dbReference>
<dbReference type="EMBL" id="JAGTJS010000020">
    <property type="protein sequence ID" value="KAH7240508.1"/>
    <property type="molecule type" value="Genomic_DNA"/>
</dbReference>
<organism evidence="4 5">
    <name type="scientific">Fusarium solani</name>
    <name type="common">Filamentous fungus</name>
    <dbReference type="NCBI Taxonomy" id="169388"/>
    <lineage>
        <taxon>Eukaryota</taxon>
        <taxon>Fungi</taxon>
        <taxon>Dikarya</taxon>
        <taxon>Ascomycota</taxon>
        <taxon>Pezizomycotina</taxon>
        <taxon>Sordariomycetes</taxon>
        <taxon>Hypocreomycetidae</taxon>
        <taxon>Hypocreales</taxon>
        <taxon>Nectriaceae</taxon>
        <taxon>Fusarium</taxon>
        <taxon>Fusarium solani species complex</taxon>
    </lineage>
</organism>
<evidence type="ECO:0000256" key="3">
    <source>
        <dbReference type="RuleBase" id="RU000363"/>
    </source>
</evidence>
<dbReference type="AlphaFoldDB" id="A0A9P9JXD7"/>
<evidence type="ECO:0000256" key="1">
    <source>
        <dbReference type="ARBA" id="ARBA00006484"/>
    </source>
</evidence>
<evidence type="ECO:0000313" key="4">
    <source>
        <dbReference type="EMBL" id="KAH7240508.1"/>
    </source>
</evidence>
<dbReference type="SUPFAM" id="SSF51735">
    <property type="entry name" value="NAD(P)-binding Rossmann-fold domains"/>
    <property type="match status" value="1"/>
</dbReference>
<keyword evidence="5" id="KW-1185">Reference proteome</keyword>
<reference evidence="4" key="1">
    <citation type="journal article" date="2021" name="Nat. Commun.">
        <title>Genetic determinants of endophytism in the Arabidopsis root mycobiome.</title>
        <authorList>
            <person name="Mesny F."/>
            <person name="Miyauchi S."/>
            <person name="Thiergart T."/>
            <person name="Pickel B."/>
            <person name="Atanasova L."/>
            <person name="Karlsson M."/>
            <person name="Huettel B."/>
            <person name="Barry K.W."/>
            <person name="Haridas S."/>
            <person name="Chen C."/>
            <person name="Bauer D."/>
            <person name="Andreopoulos W."/>
            <person name="Pangilinan J."/>
            <person name="LaButti K."/>
            <person name="Riley R."/>
            <person name="Lipzen A."/>
            <person name="Clum A."/>
            <person name="Drula E."/>
            <person name="Henrissat B."/>
            <person name="Kohler A."/>
            <person name="Grigoriev I.V."/>
            <person name="Martin F.M."/>
            <person name="Hacquard S."/>
        </authorList>
    </citation>
    <scope>NUCLEOTIDE SEQUENCE</scope>
    <source>
        <strain evidence="4">FSSC 5 MPI-SDFR-AT-0091</strain>
    </source>
</reference>
<comment type="caution">
    <text evidence="4">The sequence shown here is derived from an EMBL/GenBank/DDBJ whole genome shotgun (WGS) entry which is preliminary data.</text>
</comment>
<name>A0A9P9JXD7_FUSSL</name>
<dbReference type="PANTHER" id="PTHR43976:SF16">
    <property type="entry name" value="SHORT-CHAIN DEHYDROGENASE_REDUCTASE FAMILY PROTEIN"/>
    <property type="match status" value="1"/>
</dbReference>
<dbReference type="OrthoDB" id="1274115at2759"/>
<comment type="similarity">
    <text evidence="1 3">Belongs to the short-chain dehydrogenases/reductases (SDR) family.</text>
</comment>
<accession>A0A9P9JXD7</accession>
<gene>
    <name evidence="4" type="ORF">B0J15DRAFT_568489</name>
</gene>
<dbReference type="GO" id="GO:0016491">
    <property type="term" value="F:oxidoreductase activity"/>
    <property type="evidence" value="ECO:0007669"/>
    <property type="project" value="UniProtKB-KW"/>
</dbReference>
<dbReference type="InterPro" id="IPR036291">
    <property type="entry name" value="NAD(P)-bd_dom_sf"/>
</dbReference>
<evidence type="ECO:0000256" key="2">
    <source>
        <dbReference type="ARBA" id="ARBA00023002"/>
    </source>
</evidence>
<sequence length="308" mass="33607">MTSTSEIASTKTSKVWLVTGCSTGLGRCLVPAVLARGDKIIATARQVSTLKDLENVDNLKVLSLDVTADQTELAAKVQEAQTFFGRIDVLVNNAGCVISGVWEELSAEDMKKEFDTNFFGAMNMTRAVLPFMRSQKSGIIMFMGSIAAWHSAASGGLYASSKCALEGAIESLSREVSDLGIRVHIFILGRFRTGILGEQSEIAKMNSHQGITDYARVKNDFAHHLMTSHDHQPGDPFRAAEKMVDIARVENLTASQALNLPLRIPLGAEAVAVMRRKCLETLAVLEGWDQFSAEADFEDSERLPAFYS</sequence>
<dbReference type="CDD" id="cd05374">
    <property type="entry name" value="17beta-HSD-like_SDR_c"/>
    <property type="match status" value="1"/>
</dbReference>
<dbReference type="PANTHER" id="PTHR43976">
    <property type="entry name" value="SHORT CHAIN DEHYDROGENASE"/>
    <property type="match status" value="1"/>
</dbReference>
<dbReference type="Proteomes" id="UP000736672">
    <property type="component" value="Unassembled WGS sequence"/>
</dbReference>
<protein>
    <recommendedName>
        <fullName evidence="6">NAD(P)-binding protein</fullName>
    </recommendedName>
</protein>